<dbReference type="Proteomes" id="UP001066276">
    <property type="component" value="Chromosome 3_2"/>
</dbReference>
<reference evidence="2" key="1">
    <citation type="journal article" date="2022" name="bioRxiv">
        <title>Sequencing and chromosome-scale assembly of the giantPleurodeles waltlgenome.</title>
        <authorList>
            <person name="Brown T."/>
            <person name="Elewa A."/>
            <person name="Iarovenko S."/>
            <person name="Subramanian E."/>
            <person name="Araus A.J."/>
            <person name="Petzold A."/>
            <person name="Susuki M."/>
            <person name="Suzuki K.-i.T."/>
            <person name="Hayashi T."/>
            <person name="Toyoda A."/>
            <person name="Oliveira C."/>
            <person name="Osipova E."/>
            <person name="Leigh N.D."/>
            <person name="Simon A."/>
            <person name="Yun M.H."/>
        </authorList>
    </citation>
    <scope>NUCLEOTIDE SEQUENCE</scope>
    <source>
        <strain evidence="2">20211129_DDA</strain>
        <tissue evidence="2">Liver</tissue>
    </source>
</reference>
<proteinExistence type="predicted"/>
<feature type="region of interest" description="Disordered" evidence="1">
    <location>
        <begin position="81"/>
        <end position="101"/>
    </location>
</feature>
<dbReference type="EMBL" id="JANPWB010000006">
    <property type="protein sequence ID" value="KAJ1182898.1"/>
    <property type="molecule type" value="Genomic_DNA"/>
</dbReference>
<comment type="caution">
    <text evidence="2">The sequence shown here is derived from an EMBL/GenBank/DDBJ whole genome shotgun (WGS) entry which is preliminary data.</text>
</comment>
<sequence length="101" mass="11457">MERKGEVQSGSWMEKLGISEIPEEVSPDMTRNLEEPHCFLIKGFTGSDCEPHRTMAHKLRLKASPDLTPSNMALQSHITQLKTSTDPMWSDTKTRGGFLRR</sequence>
<evidence type="ECO:0000313" key="2">
    <source>
        <dbReference type="EMBL" id="KAJ1182898.1"/>
    </source>
</evidence>
<gene>
    <name evidence="2" type="ORF">NDU88_008075</name>
</gene>
<evidence type="ECO:0000256" key="1">
    <source>
        <dbReference type="SAM" id="MobiDB-lite"/>
    </source>
</evidence>
<evidence type="ECO:0000313" key="3">
    <source>
        <dbReference type="Proteomes" id="UP001066276"/>
    </source>
</evidence>
<accession>A0AAV7U207</accession>
<feature type="region of interest" description="Disordered" evidence="1">
    <location>
        <begin position="1"/>
        <end position="21"/>
    </location>
</feature>
<name>A0AAV7U207_PLEWA</name>
<protein>
    <submittedName>
        <fullName evidence="2">Uncharacterized protein</fullName>
    </submittedName>
</protein>
<dbReference type="AlphaFoldDB" id="A0AAV7U207"/>
<organism evidence="2 3">
    <name type="scientific">Pleurodeles waltl</name>
    <name type="common">Iberian ribbed newt</name>
    <dbReference type="NCBI Taxonomy" id="8319"/>
    <lineage>
        <taxon>Eukaryota</taxon>
        <taxon>Metazoa</taxon>
        <taxon>Chordata</taxon>
        <taxon>Craniata</taxon>
        <taxon>Vertebrata</taxon>
        <taxon>Euteleostomi</taxon>
        <taxon>Amphibia</taxon>
        <taxon>Batrachia</taxon>
        <taxon>Caudata</taxon>
        <taxon>Salamandroidea</taxon>
        <taxon>Salamandridae</taxon>
        <taxon>Pleurodelinae</taxon>
        <taxon>Pleurodeles</taxon>
    </lineage>
</organism>
<keyword evidence="3" id="KW-1185">Reference proteome</keyword>